<comment type="subcellular location">
    <subcellularLocation>
        <location evidence="1">Endoplasmic reticulum membrane</location>
    </subcellularLocation>
</comment>
<dbReference type="GO" id="GO:0005789">
    <property type="term" value="C:endoplasmic reticulum membrane"/>
    <property type="evidence" value="ECO:0007669"/>
    <property type="project" value="UniProtKB-SubCell"/>
</dbReference>
<dbReference type="GO" id="GO:1990456">
    <property type="term" value="P:mitochondrion-endoplasmic reticulum membrane tethering"/>
    <property type="evidence" value="ECO:0007669"/>
    <property type="project" value="TreeGrafter"/>
</dbReference>
<evidence type="ECO:0000256" key="8">
    <source>
        <dbReference type="ARBA" id="ARBA00023136"/>
    </source>
</evidence>
<evidence type="ECO:0000313" key="12">
    <source>
        <dbReference type="EMBL" id="KIO25741.1"/>
    </source>
</evidence>
<keyword evidence="5 10" id="KW-1133">Transmembrane helix</keyword>
<evidence type="ECO:0000256" key="7">
    <source>
        <dbReference type="ARBA" id="ARBA00023121"/>
    </source>
</evidence>
<evidence type="ECO:0000256" key="1">
    <source>
        <dbReference type="ARBA" id="ARBA00004586"/>
    </source>
</evidence>
<keyword evidence="3 10" id="KW-0812">Transmembrane</keyword>
<keyword evidence="7" id="KW-0446">Lipid-binding</keyword>
<accession>A0A0C3QH18</accession>
<sequence length="290" mass="31740">MPTIFSLTPTFTQGLIIGQVSILLLLALILRYLFLEPAVSSRPPSLPALAAAARQQHETSRSTNKDDALEVDDPPPAETAEWFNVILQNIAQAYRQQIRNTLEGPTGDEAARRRVEGWLNDRRSASLLDVIKVHAIDVGTGAPKLVRARILAPDKHCATSRIECHLAYTDDVSLSLSTSLLLHYPTPSFARLPVSLTVSSIHFAAKVTVTPPLPSDPSPCLTLTLDPSFTLDIKTNSLLGSRAKLSDVPKVHELIAQRIRTSLASRGTWKILLPGVRAKDVVDMLEKKLQ</sequence>
<reference evidence="12 13" key="1">
    <citation type="submission" date="2014-04" db="EMBL/GenBank/DDBJ databases">
        <authorList>
            <consortium name="DOE Joint Genome Institute"/>
            <person name="Kuo A."/>
            <person name="Girlanda M."/>
            <person name="Perotto S."/>
            <person name="Kohler A."/>
            <person name="Nagy L.G."/>
            <person name="Floudas D."/>
            <person name="Copeland A."/>
            <person name="Barry K.W."/>
            <person name="Cichocki N."/>
            <person name="Veneault-Fourrey C."/>
            <person name="LaButti K."/>
            <person name="Lindquist E.A."/>
            <person name="Lipzen A."/>
            <person name="Lundell T."/>
            <person name="Morin E."/>
            <person name="Murat C."/>
            <person name="Sun H."/>
            <person name="Tunlid A."/>
            <person name="Henrissat B."/>
            <person name="Grigoriev I.V."/>
            <person name="Hibbett D.S."/>
            <person name="Martin F."/>
            <person name="Nordberg H.P."/>
            <person name="Cantor M.N."/>
            <person name="Hua S.X."/>
        </authorList>
    </citation>
    <scope>NUCLEOTIDE SEQUENCE [LARGE SCALE GENOMIC DNA]</scope>
    <source>
        <strain evidence="12 13">MUT 4182</strain>
    </source>
</reference>
<keyword evidence="2" id="KW-0813">Transport</keyword>
<keyword evidence="13" id="KW-1185">Reference proteome</keyword>
<evidence type="ECO:0000256" key="3">
    <source>
        <dbReference type="ARBA" id="ARBA00022692"/>
    </source>
</evidence>
<feature type="transmembrane region" description="Helical" evidence="10">
    <location>
        <begin position="15"/>
        <end position="34"/>
    </location>
</feature>
<dbReference type="PANTHER" id="PTHR13466:SF0">
    <property type="entry name" value="SMP-LTD DOMAIN-CONTAINING PROTEIN"/>
    <property type="match status" value="1"/>
</dbReference>
<evidence type="ECO:0000256" key="2">
    <source>
        <dbReference type="ARBA" id="ARBA00022448"/>
    </source>
</evidence>
<evidence type="ECO:0000313" key="13">
    <source>
        <dbReference type="Proteomes" id="UP000054248"/>
    </source>
</evidence>
<feature type="domain" description="SMP-LTD" evidence="11">
    <location>
        <begin position="76"/>
        <end position="282"/>
    </location>
</feature>
<dbReference type="GO" id="GO:0032865">
    <property type="term" value="C:ERMES complex"/>
    <property type="evidence" value="ECO:0007669"/>
    <property type="project" value="TreeGrafter"/>
</dbReference>
<dbReference type="CDD" id="cd21671">
    <property type="entry name" value="SMP_Mmm1"/>
    <property type="match status" value="1"/>
</dbReference>
<dbReference type="GO" id="GO:0015914">
    <property type="term" value="P:phospholipid transport"/>
    <property type="evidence" value="ECO:0007669"/>
    <property type="project" value="TreeGrafter"/>
</dbReference>
<dbReference type="InterPro" id="IPR019411">
    <property type="entry name" value="MMM1_dom"/>
</dbReference>
<keyword evidence="4" id="KW-0256">Endoplasmic reticulum</keyword>
<evidence type="ECO:0000259" key="11">
    <source>
        <dbReference type="PROSITE" id="PS51847"/>
    </source>
</evidence>
<evidence type="ECO:0000256" key="4">
    <source>
        <dbReference type="ARBA" id="ARBA00022824"/>
    </source>
</evidence>
<dbReference type="HOGENOM" id="CLU_032730_0_0_1"/>
<dbReference type="InterPro" id="IPR031468">
    <property type="entry name" value="SMP_LBD"/>
</dbReference>
<feature type="compositionally biased region" description="Basic and acidic residues" evidence="9">
    <location>
        <begin position="55"/>
        <end position="68"/>
    </location>
</feature>
<proteinExistence type="predicted"/>
<dbReference type="Proteomes" id="UP000054248">
    <property type="component" value="Unassembled WGS sequence"/>
</dbReference>
<dbReference type="PANTHER" id="PTHR13466">
    <property type="entry name" value="TEX2 PROTEIN-RELATED"/>
    <property type="match status" value="1"/>
</dbReference>
<evidence type="ECO:0000256" key="9">
    <source>
        <dbReference type="SAM" id="MobiDB-lite"/>
    </source>
</evidence>
<evidence type="ECO:0000256" key="6">
    <source>
        <dbReference type="ARBA" id="ARBA00023055"/>
    </source>
</evidence>
<reference evidence="13" key="2">
    <citation type="submission" date="2015-01" db="EMBL/GenBank/DDBJ databases">
        <title>Evolutionary Origins and Diversification of the Mycorrhizal Mutualists.</title>
        <authorList>
            <consortium name="DOE Joint Genome Institute"/>
            <consortium name="Mycorrhizal Genomics Consortium"/>
            <person name="Kohler A."/>
            <person name="Kuo A."/>
            <person name="Nagy L.G."/>
            <person name="Floudas D."/>
            <person name="Copeland A."/>
            <person name="Barry K.W."/>
            <person name="Cichocki N."/>
            <person name="Veneault-Fourrey C."/>
            <person name="LaButti K."/>
            <person name="Lindquist E.A."/>
            <person name="Lipzen A."/>
            <person name="Lundell T."/>
            <person name="Morin E."/>
            <person name="Murat C."/>
            <person name="Riley R."/>
            <person name="Ohm R."/>
            <person name="Sun H."/>
            <person name="Tunlid A."/>
            <person name="Henrissat B."/>
            <person name="Grigoriev I.V."/>
            <person name="Hibbett D.S."/>
            <person name="Martin F."/>
        </authorList>
    </citation>
    <scope>NUCLEOTIDE SEQUENCE [LARGE SCALE GENOMIC DNA]</scope>
    <source>
        <strain evidence="13">MUT 4182</strain>
    </source>
</reference>
<dbReference type="STRING" id="1051891.A0A0C3QH18"/>
<dbReference type="EMBL" id="KN823036">
    <property type="protein sequence ID" value="KIO25741.1"/>
    <property type="molecule type" value="Genomic_DNA"/>
</dbReference>
<keyword evidence="8 10" id="KW-0472">Membrane</keyword>
<evidence type="ECO:0000256" key="5">
    <source>
        <dbReference type="ARBA" id="ARBA00022989"/>
    </source>
</evidence>
<dbReference type="GO" id="GO:0008289">
    <property type="term" value="F:lipid binding"/>
    <property type="evidence" value="ECO:0007669"/>
    <property type="project" value="UniProtKB-KW"/>
</dbReference>
<protein>
    <recommendedName>
        <fullName evidence="11">SMP-LTD domain-containing protein</fullName>
    </recommendedName>
</protein>
<evidence type="ECO:0000256" key="10">
    <source>
        <dbReference type="SAM" id="Phobius"/>
    </source>
</evidence>
<dbReference type="Pfam" id="PF10296">
    <property type="entry name" value="MMM1"/>
    <property type="match status" value="2"/>
</dbReference>
<feature type="region of interest" description="Disordered" evidence="9">
    <location>
        <begin position="49"/>
        <end position="74"/>
    </location>
</feature>
<name>A0A0C3QH18_9AGAM</name>
<dbReference type="OrthoDB" id="5599157at2759"/>
<organism evidence="12 13">
    <name type="scientific">Tulasnella calospora MUT 4182</name>
    <dbReference type="NCBI Taxonomy" id="1051891"/>
    <lineage>
        <taxon>Eukaryota</taxon>
        <taxon>Fungi</taxon>
        <taxon>Dikarya</taxon>
        <taxon>Basidiomycota</taxon>
        <taxon>Agaricomycotina</taxon>
        <taxon>Agaricomycetes</taxon>
        <taxon>Cantharellales</taxon>
        <taxon>Tulasnellaceae</taxon>
        <taxon>Tulasnella</taxon>
    </lineage>
</organism>
<dbReference type="PROSITE" id="PS51847">
    <property type="entry name" value="SMP"/>
    <property type="match status" value="1"/>
</dbReference>
<keyword evidence="6" id="KW-0445">Lipid transport</keyword>
<gene>
    <name evidence="12" type="ORF">M407DRAFT_75302</name>
</gene>
<dbReference type="AlphaFoldDB" id="A0A0C3QH18"/>